<comment type="caution">
    <text evidence="2">The sequence shown here is derived from an EMBL/GenBank/DDBJ whole genome shotgun (WGS) entry which is preliminary data.</text>
</comment>
<feature type="region of interest" description="Disordered" evidence="1">
    <location>
        <begin position="1"/>
        <end position="25"/>
    </location>
</feature>
<sequence>MSIPSAHGAPMGGPTWRSERHKRAPHGWANMAKRATKTSDPWVGHNMAKRATETSEQMNRSGEQILLAIASTTSGQRLLATTSSAVPPIRPLYLKMPILPRGILPDAPWKVYPPFVGTVAGRQDSGPEARSYVAGGSGGRCPPCPGNSAGVRAELSACLPARGDLLAAAGCAERRRRASTRRGQGTHRAVRRAVPSVVVDSRQDLFGHRQRIAACGPADSRLPRRA</sequence>
<proteinExistence type="predicted"/>
<gene>
    <name evidence="2" type="ORF">LCGC14_2195630</name>
</gene>
<evidence type="ECO:0000313" key="2">
    <source>
        <dbReference type="EMBL" id="KKL61406.1"/>
    </source>
</evidence>
<dbReference type="EMBL" id="LAZR01028830">
    <property type="protein sequence ID" value="KKL61406.1"/>
    <property type="molecule type" value="Genomic_DNA"/>
</dbReference>
<accession>A0A0F9E5D2</accession>
<evidence type="ECO:0000256" key="1">
    <source>
        <dbReference type="SAM" id="MobiDB-lite"/>
    </source>
</evidence>
<name>A0A0F9E5D2_9ZZZZ</name>
<feature type="non-terminal residue" evidence="2">
    <location>
        <position position="226"/>
    </location>
</feature>
<dbReference type="AlphaFoldDB" id="A0A0F9E5D2"/>
<organism evidence="2">
    <name type="scientific">marine sediment metagenome</name>
    <dbReference type="NCBI Taxonomy" id="412755"/>
    <lineage>
        <taxon>unclassified sequences</taxon>
        <taxon>metagenomes</taxon>
        <taxon>ecological metagenomes</taxon>
    </lineage>
</organism>
<reference evidence="2" key="1">
    <citation type="journal article" date="2015" name="Nature">
        <title>Complex archaea that bridge the gap between prokaryotes and eukaryotes.</title>
        <authorList>
            <person name="Spang A."/>
            <person name="Saw J.H."/>
            <person name="Jorgensen S.L."/>
            <person name="Zaremba-Niedzwiedzka K."/>
            <person name="Martijn J."/>
            <person name="Lind A.E."/>
            <person name="van Eijk R."/>
            <person name="Schleper C."/>
            <person name="Guy L."/>
            <person name="Ettema T.J."/>
        </authorList>
    </citation>
    <scope>NUCLEOTIDE SEQUENCE</scope>
</reference>
<protein>
    <submittedName>
        <fullName evidence="2">Uncharacterized protein</fullName>
    </submittedName>
</protein>